<evidence type="ECO:0000259" key="8">
    <source>
        <dbReference type="Pfam" id="PF09335"/>
    </source>
</evidence>
<evidence type="ECO:0000256" key="4">
    <source>
        <dbReference type="ARBA" id="ARBA00022692"/>
    </source>
</evidence>
<keyword evidence="3 7" id="KW-1003">Cell membrane</keyword>
<reference evidence="9 10" key="1">
    <citation type="submission" date="2019-10" db="EMBL/GenBank/DDBJ databases">
        <title>Georgenia wutianyii sp. nov. and Georgenia yuyongxinii sp. nov. isolated from plateau pika (Ochotona curzoniae) in the Qinghai-Tibet plateau of China.</title>
        <authorList>
            <person name="Tian Z."/>
        </authorList>
    </citation>
    <scope>NUCLEOTIDE SEQUENCE [LARGE SCALE GENOMIC DNA]</scope>
    <source>
        <strain evidence="9 10">JCM 19765</strain>
    </source>
</reference>
<evidence type="ECO:0000256" key="5">
    <source>
        <dbReference type="ARBA" id="ARBA00022989"/>
    </source>
</evidence>
<accession>A0A6N7EFW9</accession>
<evidence type="ECO:0000313" key="10">
    <source>
        <dbReference type="Proteomes" id="UP000437709"/>
    </source>
</evidence>
<dbReference type="GO" id="GO:0005886">
    <property type="term" value="C:plasma membrane"/>
    <property type="evidence" value="ECO:0007669"/>
    <property type="project" value="UniProtKB-SubCell"/>
</dbReference>
<gene>
    <name evidence="9" type="ORF">GB881_02070</name>
</gene>
<name>A0A6N7EFW9_9MICO</name>
<dbReference type="EMBL" id="WHPC01000004">
    <property type="protein sequence ID" value="MPV35848.1"/>
    <property type="molecule type" value="Genomic_DNA"/>
</dbReference>
<evidence type="ECO:0000313" key="9">
    <source>
        <dbReference type="EMBL" id="MPV35848.1"/>
    </source>
</evidence>
<protein>
    <submittedName>
        <fullName evidence="9">DedA family protein</fullName>
    </submittedName>
</protein>
<keyword evidence="6 7" id="KW-0472">Membrane</keyword>
<organism evidence="9 10">
    <name type="scientific">Georgenia subflava</name>
    <dbReference type="NCBI Taxonomy" id="1622177"/>
    <lineage>
        <taxon>Bacteria</taxon>
        <taxon>Bacillati</taxon>
        <taxon>Actinomycetota</taxon>
        <taxon>Actinomycetes</taxon>
        <taxon>Micrococcales</taxon>
        <taxon>Bogoriellaceae</taxon>
        <taxon>Georgenia</taxon>
    </lineage>
</organism>
<keyword evidence="4 7" id="KW-0812">Transmembrane</keyword>
<feature type="transmembrane region" description="Helical" evidence="7">
    <location>
        <begin position="140"/>
        <end position="164"/>
    </location>
</feature>
<dbReference type="AlphaFoldDB" id="A0A6N7EFW9"/>
<feature type="transmembrane region" description="Helical" evidence="7">
    <location>
        <begin position="176"/>
        <end position="194"/>
    </location>
</feature>
<dbReference type="Proteomes" id="UP000437709">
    <property type="component" value="Unassembled WGS sequence"/>
</dbReference>
<dbReference type="InterPro" id="IPR032816">
    <property type="entry name" value="VTT_dom"/>
</dbReference>
<feature type="transmembrane region" description="Helical" evidence="7">
    <location>
        <begin position="55"/>
        <end position="76"/>
    </location>
</feature>
<feature type="domain" description="VTT" evidence="8">
    <location>
        <begin position="36"/>
        <end position="160"/>
    </location>
</feature>
<evidence type="ECO:0000256" key="3">
    <source>
        <dbReference type="ARBA" id="ARBA00022475"/>
    </source>
</evidence>
<dbReference type="PANTHER" id="PTHR30353">
    <property type="entry name" value="INNER MEMBRANE PROTEIN DEDA-RELATED"/>
    <property type="match status" value="1"/>
</dbReference>
<dbReference type="InterPro" id="IPR032818">
    <property type="entry name" value="DedA-like"/>
</dbReference>
<keyword evidence="5 7" id="KW-1133">Transmembrane helix</keyword>
<dbReference type="PANTHER" id="PTHR30353:SF15">
    <property type="entry name" value="INNER MEMBRANE PROTEIN YABI"/>
    <property type="match status" value="1"/>
</dbReference>
<comment type="caution">
    <text evidence="7">Lacks conserved residue(s) required for the propagation of feature annotation.</text>
</comment>
<sequence>MPDLLTLLPAAFGPVLLIVGWLFAFAESALGVGMVLPGETVVLLVGAATIGPEQTVLAAAVVAVGASAGDHVGFLLGRRHGHRLRDSRPVRRVGTRHWDRATGLLRRRGPAAVVISRLLPVVRTLVPAAAGAADLGYRRFLAASALGAALWAALWVGAGAAAGSALPRVASAFGDAGWVLLAVAGAAVVATLLLRRRRVGVS</sequence>
<keyword evidence="10" id="KW-1185">Reference proteome</keyword>
<evidence type="ECO:0000256" key="7">
    <source>
        <dbReference type="RuleBase" id="RU367016"/>
    </source>
</evidence>
<dbReference type="Pfam" id="PF09335">
    <property type="entry name" value="VTT_dom"/>
    <property type="match status" value="1"/>
</dbReference>
<evidence type="ECO:0000256" key="1">
    <source>
        <dbReference type="ARBA" id="ARBA00004651"/>
    </source>
</evidence>
<proteinExistence type="inferred from homology"/>
<comment type="caution">
    <text evidence="9">The sequence shown here is derived from an EMBL/GenBank/DDBJ whole genome shotgun (WGS) entry which is preliminary data.</text>
</comment>
<evidence type="ECO:0000256" key="6">
    <source>
        <dbReference type="ARBA" id="ARBA00023136"/>
    </source>
</evidence>
<dbReference type="OrthoDB" id="9796672at2"/>
<comment type="similarity">
    <text evidence="2 7">Belongs to the DedA family.</text>
</comment>
<evidence type="ECO:0000256" key="2">
    <source>
        <dbReference type="ARBA" id="ARBA00010792"/>
    </source>
</evidence>
<comment type="subcellular location">
    <subcellularLocation>
        <location evidence="1 7">Cell membrane</location>
        <topology evidence="1 7">Multi-pass membrane protein</topology>
    </subcellularLocation>
</comment>
<dbReference type="RefSeq" id="WP_152194049.1">
    <property type="nucleotide sequence ID" value="NZ_VUKD01000001.1"/>
</dbReference>